<dbReference type="PANTHER" id="PTHR34116:SF9">
    <property type="entry name" value="OS08G0346600 PROTEIN"/>
    <property type="match status" value="1"/>
</dbReference>
<dbReference type="AlphaFoldDB" id="A0A445C8Z5"/>
<evidence type="ECO:0000313" key="3">
    <source>
        <dbReference type="EMBL" id="RYR47424.1"/>
    </source>
</evidence>
<sequence>MPTSRPVNSAFEVATVTLISTLIFLSVVSLFLIFHLQFKSKSLKHLKNFNSLWAVRFLLVFLISLWSLSELLRLPLIRHLNLRLFSFLSDQNDQVSNQVGLCKLHIILSLGFFQPAFLVTLLFLFNASIVTTAKNHFGTVLSVFLTCLPVSAVHGILMFSTSWQRALPPTFRQAHVVVTDAFGEDTVLCTYPLLSSAVFAVFAIAYSACFLLSCWNVLSLVINKGLRLRIYGLSTALLFALPIQVVALGFTAVWTPESQLYGVFSLVVFLGAFVCAVTGEGFMVIKPISDALDAGASFYSRSGPRDGDAGEKEMKVAGGEDLV</sequence>
<comment type="caution">
    <text evidence="3">The sequence shown here is derived from an EMBL/GenBank/DDBJ whole genome shotgun (WGS) entry which is preliminary data.</text>
</comment>
<feature type="transmembrane region" description="Helical" evidence="2">
    <location>
        <begin position="230"/>
        <end position="254"/>
    </location>
</feature>
<keyword evidence="2" id="KW-0472">Membrane</keyword>
<feature type="transmembrane region" description="Helical" evidence="2">
    <location>
        <begin position="48"/>
        <end position="68"/>
    </location>
</feature>
<reference evidence="3 4" key="1">
    <citation type="submission" date="2019-01" db="EMBL/GenBank/DDBJ databases">
        <title>Sequencing of cultivated peanut Arachis hypogaea provides insights into genome evolution and oil improvement.</title>
        <authorList>
            <person name="Chen X."/>
        </authorList>
    </citation>
    <scope>NUCLEOTIDE SEQUENCE [LARGE SCALE GENOMIC DNA]</scope>
    <source>
        <strain evidence="4">cv. Fuhuasheng</strain>
        <tissue evidence="3">Leaves</tissue>
    </source>
</reference>
<feature type="transmembrane region" description="Helical" evidence="2">
    <location>
        <begin position="104"/>
        <end position="125"/>
    </location>
</feature>
<keyword evidence="2" id="KW-0812">Transmembrane</keyword>
<name>A0A445C8Z5_ARAHY</name>
<feature type="transmembrane region" description="Helical" evidence="2">
    <location>
        <begin position="137"/>
        <end position="159"/>
    </location>
</feature>
<gene>
    <name evidence="3" type="ORF">Ahy_A07g033353</name>
</gene>
<evidence type="ECO:0000256" key="1">
    <source>
        <dbReference type="SAM" id="MobiDB-lite"/>
    </source>
</evidence>
<dbReference type="EMBL" id="SDMP01000007">
    <property type="protein sequence ID" value="RYR47424.1"/>
    <property type="molecule type" value="Genomic_DNA"/>
</dbReference>
<feature type="region of interest" description="Disordered" evidence="1">
    <location>
        <begin position="302"/>
        <end position="323"/>
    </location>
</feature>
<accession>A0A445C8Z5</accession>
<feature type="compositionally biased region" description="Basic and acidic residues" evidence="1">
    <location>
        <begin position="303"/>
        <end position="315"/>
    </location>
</feature>
<feature type="transmembrane region" description="Helical" evidence="2">
    <location>
        <begin position="260"/>
        <end position="279"/>
    </location>
</feature>
<dbReference type="Proteomes" id="UP000289738">
    <property type="component" value="Chromosome A07"/>
</dbReference>
<proteinExistence type="predicted"/>
<feature type="transmembrane region" description="Helical" evidence="2">
    <location>
        <begin position="197"/>
        <end position="218"/>
    </location>
</feature>
<evidence type="ECO:0000256" key="2">
    <source>
        <dbReference type="SAM" id="Phobius"/>
    </source>
</evidence>
<keyword evidence="4" id="KW-1185">Reference proteome</keyword>
<protein>
    <submittedName>
        <fullName evidence="3">Uncharacterized protein</fullName>
    </submittedName>
</protein>
<evidence type="ECO:0000313" key="4">
    <source>
        <dbReference type="Proteomes" id="UP000289738"/>
    </source>
</evidence>
<dbReference type="STRING" id="3818.A0A445C8Z5"/>
<feature type="transmembrane region" description="Helical" evidence="2">
    <location>
        <begin position="13"/>
        <end position="36"/>
    </location>
</feature>
<organism evidence="3 4">
    <name type="scientific">Arachis hypogaea</name>
    <name type="common">Peanut</name>
    <dbReference type="NCBI Taxonomy" id="3818"/>
    <lineage>
        <taxon>Eukaryota</taxon>
        <taxon>Viridiplantae</taxon>
        <taxon>Streptophyta</taxon>
        <taxon>Embryophyta</taxon>
        <taxon>Tracheophyta</taxon>
        <taxon>Spermatophyta</taxon>
        <taxon>Magnoliopsida</taxon>
        <taxon>eudicotyledons</taxon>
        <taxon>Gunneridae</taxon>
        <taxon>Pentapetalae</taxon>
        <taxon>rosids</taxon>
        <taxon>fabids</taxon>
        <taxon>Fabales</taxon>
        <taxon>Fabaceae</taxon>
        <taxon>Papilionoideae</taxon>
        <taxon>50 kb inversion clade</taxon>
        <taxon>dalbergioids sensu lato</taxon>
        <taxon>Dalbergieae</taxon>
        <taxon>Pterocarpus clade</taxon>
        <taxon>Arachis</taxon>
    </lineage>
</organism>
<dbReference type="PANTHER" id="PTHR34116">
    <property type="entry name" value="PLASMINOGEN ACTIVATOR INHIBITOR"/>
    <property type="match status" value="1"/>
</dbReference>
<keyword evidence="2" id="KW-1133">Transmembrane helix</keyword>